<organism evidence="2 3">
    <name type="scientific">Riccia sorocarpa</name>
    <dbReference type="NCBI Taxonomy" id="122646"/>
    <lineage>
        <taxon>Eukaryota</taxon>
        <taxon>Viridiplantae</taxon>
        <taxon>Streptophyta</taxon>
        <taxon>Embryophyta</taxon>
        <taxon>Marchantiophyta</taxon>
        <taxon>Marchantiopsida</taxon>
        <taxon>Marchantiidae</taxon>
        <taxon>Marchantiales</taxon>
        <taxon>Ricciaceae</taxon>
        <taxon>Riccia</taxon>
    </lineage>
</organism>
<evidence type="ECO:0000313" key="2">
    <source>
        <dbReference type="EMBL" id="KAL3698127.1"/>
    </source>
</evidence>
<dbReference type="AlphaFoldDB" id="A0ABD3I732"/>
<feature type="compositionally biased region" description="Basic and acidic residues" evidence="1">
    <location>
        <begin position="209"/>
        <end position="233"/>
    </location>
</feature>
<comment type="caution">
    <text evidence="2">The sequence shown here is derived from an EMBL/GenBank/DDBJ whole genome shotgun (WGS) entry which is preliminary data.</text>
</comment>
<feature type="region of interest" description="Disordered" evidence="1">
    <location>
        <begin position="1"/>
        <end position="25"/>
    </location>
</feature>
<sequence length="246" mass="27311">MPTPDRHIQVQATAVGNSPQDESWDEDAVQPMNIVLSADQYSGKFKRLVQQARSNRQVLPVAERPRERPPLHVVRSLEHDDEIQNTASKRTRTGVSTYEVSSIPDFNPAQESAQRIATRDEKQLQQSGRPPTGPVNITVIQTQVPNTKANAQKDEDFEQVAAKNKIGKLKSRAEKATVTPSAPKCNFNVDITANPLHTLAGAFKVKMTDKMENAKEVRGEKKSPKTRRAESPKKGGNLDAGWTSRR</sequence>
<dbReference type="EMBL" id="JBJQOH010000002">
    <property type="protein sequence ID" value="KAL3698127.1"/>
    <property type="molecule type" value="Genomic_DNA"/>
</dbReference>
<keyword evidence="3" id="KW-1185">Reference proteome</keyword>
<feature type="compositionally biased region" description="Polar residues" evidence="1">
    <location>
        <begin position="10"/>
        <end position="21"/>
    </location>
</feature>
<evidence type="ECO:0000313" key="3">
    <source>
        <dbReference type="Proteomes" id="UP001633002"/>
    </source>
</evidence>
<name>A0ABD3I732_9MARC</name>
<dbReference type="Proteomes" id="UP001633002">
    <property type="component" value="Unassembled WGS sequence"/>
</dbReference>
<proteinExistence type="predicted"/>
<protein>
    <submittedName>
        <fullName evidence="2">Uncharacterized protein</fullName>
    </submittedName>
</protein>
<accession>A0ABD3I732</accession>
<reference evidence="2 3" key="1">
    <citation type="submission" date="2024-09" db="EMBL/GenBank/DDBJ databases">
        <title>Chromosome-scale assembly of Riccia sorocarpa.</title>
        <authorList>
            <person name="Paukszto L."/>
        </authorList>
    </citation>
    <scope>NUCLEOTIDE SEQUENCE [LARGE SCALE GENOMIC DNA]</scope>
    <source>
        <strain evidence="2">LP-2024</strain>
        <tissue evidence="2">Aerial parts of the thallus</tissue>
    </source>
</reference>
<gene>
    <name evidence="2" type="ORF">R1sor_012203</name>
</gene>
<feature type="region of interest" description="Disordered" evidence="1">
    <location>
        <begin position="209"/>
        <end position="246"/>
    </location>
</feature>
<evidence type="ECO:0000256" key="1">
    <source>
        <dbReference type="SAM" id="MobiDB-lite"/>
    </source>
</evidence>